<dbReference type="Gene3D" id="3.40.50.300">
    <property type="entry name" value="P-loop containing nucleotide triphosphate hydrolases"/>
    <property type="match status" value="1"/>
</dbReference>
<reference evidence="6" key="1">
    <citation type="journal article" date="2019" name="Int. J. Syst. Evol. Microbiol.">
        <title>The Global Catalogue of Microorganisms (GCM) 10K type strain sequencing project: providing services to taxonomists for standard genome sequencing and annotation.</title>
        <authorList>
            <consortium name="The Broad Institute Genomics Platform"/>
            <consortium name="The Broad Institute Genome Sequencing Center for Infectious Disease"/>
            <person name="Wu L."/>
            <person name="Ma J."/>
        </authorList>
    </citation>
    <scope>NUCLEOTIDE SEQUENCE [LARGE SCALE GENOMIC DNA]</scope>
    <source>
        <strain evidence="6">CCUG 63682</strain>
    </source>
</reference>
<dbReference type="EMBL" id="JBHSGP010000014">
    <property type="protein sequence ID" value="MFC4722344.1"/>
    <property type="molecule type" value="Genomic_DNA"/>
</dbReference>
<dbReference type="RefSeq" id="WP_387962772.1">
    <property type="nucleotide sequence ID" value="NZ_JBHSGP010000014.1"/>
</dbReference>
<dbReference type="Gene3D" id="3.40.720.10">
    <property type="entry name" value="Alkaline Phosphatase, subunit A"/>
    <property type="match status" value="1"/>
</dbReference>
<dbReference type="PANTHER" id="PTHR12558:SF13">
    <property type="entry name" value="CELL DIVISION CYCLE PROTEIN 27 HOMOLOG"/>
    <property type="match status" value="1"/>
</dbReference>
<dbReference type="InterPro" id="IPR002591">
    <property type="entry name" value="Phosphodiest/P_Trfase"/>
</dbReference>
<proteinExistence type="predicted"/>
<evidence type="ECO:0000313" key="5">
    <source>
        <dbReference type="EMBL" id="MFC4722344.1"/>
    </source>
</evidence>
<dbReference type="InterPro" id="IPR013105">
    <property type="entry name" value="TPR_2"/>
</dbReference>
<dbReference type="InterPro" id="IPR017850">
    <property type="entry name" value="Alkaline_phosphatase_core_sf"/>
</dbReference>
<evidence type="ECO:0000256" key="1">
    <source>
        <dbReference type="ARBA" id="ARBA00022737"/>
    </source>
</evidence>
<name>A0ABV9N4W2_9FLAO</name>
<organism evidence="5 6">
    <name type="scientific">Geojedonia litorea</name>
    <dbReference type="NCBI Taxonomy" id="1268269"/>
    <lineage>
        <taxon>Bacteria</taxon>
        <taxon>Pseudomonadati</taxon>
        <taxon>Bacteroidota</taxon>
        <taxon>Flavobacteriia</taxon>
        <taxon>Flavobacteriales</taxon>
        <taxon>Flavobacteriaceae</taxon>
        <taxon>Geojedonia</taxon>
    </lineage>
</organism>
<gene>
    <name evidence="5" type="ORF">ACFO5O_08425</name>
</gene>
<feature type="repeat" description="TPR" evidence="3">
    <location>
        <begin position="551"/>
        <end position="584"/>
    </location>
</feature>
<sequence>MSKKVLLIGWDAADWKLIWPLINKGHMPALKKLISRGVYGNMATMDPPYSPMLWSSVATGMTPDKHGVLGFIEVMPNLKGIRPVTVESRKVKAIWNILHNQGYKSNMVGWWPSFPAEPINGTIVSDKFQKVKINPKEKSPIINGTIHPESLTKEIHDLRMFPHEITEAHILPFLPKAAEIDQEKDKGLQSFAKVMAENTSVHAASTYVMREKEWDFTAIYYDLIDHFCHAFMKFHPPKQHVIPEKQFEIYKDAVMGAYRFQDMMLERTLELIDEDTTVIVMSDHGFESGHRRITKMPKYPAAPALEHRQFGMFVAAGPNIKQNEKVFGLGLIDVTPTLLHMFDLPIGRDMDGKPALDIFKEMRTPTYIDSWETVSGDFGQHENLEKVDQLSDQDTMQQLIDLGYIEKPEEKIENAILKTRCDLKHNLARVYLGKKDYQKAKELLVDLVKDTYPVYEEKDINKEAENKPSPHDIKVGESIVDIIPYYMDLLSISLAEKEFDKAEVYLNELRTRDKKFEINTYFSEAKILLGRGNVKQALNLLIKAKDNKPNSEVWYQIGQIYMQIQKFEDAKEAFEQALGFESDKAKFHQALAACYMRLGEFEEAADHALTAIELVKYFPEAHYTLGEALEKMGDLVNAKKAFETAARLKPRTHYRAEKAIENVEDKLLNNPTFQDKNQHKYRKDQIVIVSGLPRSGTSLMMQMLDKGGVEVLVDNKRAADVSNPMGYLEYEPVMSIHKDNSWLELAQNKSVKVVAPLLKFLDPKYRYKVIFMKRDLGEIVKSQQKMIGKDTDTLPLNLFEAFQKQLNHIETWKNKEPGVELIYVDYVDVLNNPGVTSQKISNFIGLKLEVPEMAKCVDKSLYRNKSQV</sequence>
<evidence type="ECO:0000256" key="2">
    <source>
        <dbReference type="ARBA" id="ARBA00022803"/>
    </source>
</evidence>
<accession>A0ABV9N4W2</accession>
<dbReference type="InterPro" id="IPR000863">
    <property type="entry name" value="Sulfotransferase_dom"/>
</dbReference>
<keyword evidence="1" id="KW-0677">Repeat</keyword>
<dbReference type="InterPro" id="IPR019734">
    <property type="entry name" value="TPR_rpt"/>
</dbReference>
<dbReference type="Pfam" id="PF01663">
    <property type="entry name" value="Phosphodiest"/>
    <property type="match status" value="1"/>
</dbReference>
<feature type="domain" description="Sulfotransferase" evidence="4">
    <location>
        <begin position="687"/>
        <end position="866"/>
    </location>
</feature>
<dbReference type="Pfam" id="PF13181">
    <property type="entry name" value="TPR_8"/>
    <property type="match status" value="1"/>
</dbReference>
<dbReference type="Proteomes" id="UP001595953">
    <property type="component" value="Unassembled WGS sequence"/>
</dbReference>
<evidence type="ECO:0000259" key="4">
    <source>
        <dbReference type="Pfam" id="PF00685"/>
    </source>
</evidence>
<dbReference type="PANTHER" id="PTHR12558">
    <property type="entry name" value="CELL DIVISION CYCLE 16,23,27"/>
    <property type="match status" value="1"/>
</dbReference>
<dbReference type="InterPro" id="IPR011990">
    <property type="entry name" value="TPR-like_helical_dom_sf"/>
</dbReference>
<dbReference type="SUPFAM" id="SSF48452">
    <property type="entry name" value="TPR-like"/>
    <property type="match status" value="2"/>
</dbReference>
<dbReference type="SUPFAM" id="SSF53649">
    <property type="entry name" value="Alkaline phosphatase-like"/>
    <property type="match status" value="1"/>
</dbReference>
<evidence type="ECO:0000313" key="6">
    <source>
        <dbReference type="Proteomes" id="UP001595953"/>
    </source>
</evidence>
<dbReference type="InterPro" id="IPR027417">
    <property type="entry name" value="P-loop_NTPase"/>
</dbReference>
<keyword evidence="2 3" id="KW-0802">TPR repeat</keyword>
<dbReference type="Pfam" id="PF07719">
    <property type="entry name" value="TPR_2"/>
    <property type="match status" value="1"/>
</dbReference>
<dbReference type="SUPFAM" id="SSF52540">
    <property type="entry name" value="P-loop containing nucleoside triphosphate hydrolases"/>
    <property type="match status" value="1"/>
</dbReference>
<dbReference type="PROSITE" id="PS50293">
    <property type="entry name" value="TPR_REGION"/>
    <property type="match status" value="1"/>
</dbReference>
<dbReference type="Gene3D" id="1.25.40.10">
    <property type="entry name" value="Tetratricopeptide repeat domain"/>
    <property type="match status" value="2"/>
</dbReference>
<keyword evidence="6" id="KW-1185">Reference proteome</keyword>
<protein>
    <submittedName>
        <fullName evidence="5">Alkaline phosphatase family protein</fullName>
    </submittedName>
</protein>
<comment type="caution">
    <text evidence="5">The sequence shown here is derived from an EMBL/GenBank/DDBJ whole genome shotgun (WGS) entry which is preliminary data.</text>
</comment>
<dbReference type="Pfam" id="PF00685">
    <property type="entry name" value="Sulfotransfer_1"/>
    <property type="match status" value="1"/>
</dbReference>
<evidence type="ECO:0000256" key="3">
    <source>
        <dbReference type="PROSITE-ProRule" id="PRU00339"/>
    </source>
</evidence>
<dbReference type="PROSITE" id="PS50005">
    <property type="entry name" value="TPR"/>
    <property type="match status" value="2"/>
</dbReference>
<dbReference type="SMART" id="SM00028">
    <property type="entry name" value="TPR"/>
    <property type="match status" value="4"/>
</dbReference>
<feature type="repeat" description="TPR" evidence="3">
    <location>
        <begin position="619"/>
        <end position="652"/>
    </location>
</feature>